<dbReference type="InterPro" id="IPR035979">
    <property type="entry name" value="RBD_domain_sf"/>
</dbReference>
<dbReference type="InterPro" id="IPR012677">
    <property type="entry name" value="Nucleotide-bd_a/b_plait_sf"/>
</dbReference>
<dbReference type="Gene3D" id="3.60.10.10">
    <property type="entry name" value="Endonuclease/exonuclease/phosphatase"/>
    <property type="match status" value="1"/>
</dbReference>
<dbReference type="SMART" id="SM00360">
    <property type="entry name" value="RRM"/>
    <property type="match status" value="1"/>
</dbReference>
<dbReference type="InterPro" id="IPR043502">
    <property type="entry name" value="DNA/RNA_pol_sf"/>
</dbReference>
<dbReference type="Pfam" id="PF00078">
    <property type="entry name" value="RVT_1"/>
    <property type="match status" value="1"/>
</dbReference>
<dbReference type="InterPro" id="IPR000504">
    <property type="entry name" value="RRM_dom"/>
</dbReference>
<evidence type="ECO:0008006" key="7">
    <source>
        <dbReference type="Google" id="ProtNLM"/>
    </source>
</evidence>
<keyword evidence="1" id="KW-0694">RNA-binding</keyword>
<dbReference type="SUPFAM" id="SSF53098">
    <property type="entry name" value="Ribonuclease H-like"/>
    <property type="match status" value="1"/>
</dbReference>
<dbReference type="CDD" id="cd01650">
    <property type="entry name" value="RT_nLTR_like"/>
    <property type="match status" value="1"/>
</dbReference>
<comment type="caution">
    <text evidence="5">The sequence shown here is derived from an EMBL/GenBank/DDBJ whole genome shotgun (WGS) entry which is preliminary data.</text>
</comment>
<accession>A0A6A3ALX9</accession>
<feature type="region of interest" description="Disordered" evidence="2">
    <location>
        <begin position="493"/>
        <end position="520"/>
    </location>
</feature>
<dbReference type="PROSITE" id="PS50102">
    <property type="entry name" value="RRM"/>
    <property type="match status" value="1"/>
</dbReference>
<dbReference type="InterPro" id="IPR036397">
    <property type="entry name" value="RNaseH_sf"/>
</dbReference>
<dbReference type="SUPFAM" id="SSF54928">
    <property type="entry name" value="RNA-binding domain, RBD"/>
    <property type="match status" value="1"/>
</dbReference>
<dbReference type="InterPro" id="IPR002156">
    <property type="entry name" value="RNaseH_domain"/>
</dbReference>
<keyword evidence="6" id="KW-1185">Reference proteome</keyword>
<dbReference type="SMART" id="SM00361">
    <property type="entry name" value="RRM_1"/>
    <property type="match status" value="1"/>
</dbReference>
<dbReference type="Pfam" id="PF13966">
    <property type="entry name" value="zf-RVT"/>
    <property type="match status" value="1"/>
</dbReference>
<dbReference type="Proteomes" id="UP000436088">
    <property type="component" value="Unassembled WGS sequence"/>
</dbReference>
<evidence type="ECO:0000256" key="1">
    <source>
        <dbReference type="PROSITE-ProRule" id="PRU00176"/>
    </source>
</evidence>
<sequence length="1915" mass="217676">MERGMLGAVGGSWVAFVDNLSRRVHRRVLWDRFSRFGKVIKVFIPFVNSRPNYKNKTFAFVHFASKEDLIAAKEKMNNVLVDGRRILVSFAKYQRSSGPRNLNRNRVMEAGGVGVEVSKRQNASSQVVGARKKEMMNRFQDGRTYKDTVVGLKKDEGQQSRNLGDRREEKNDMDFFIPLEERAWLRTSLTGIVKVIFEVEFVQRALRTEGINVKVVRWGYAKNACLVVFRSVEEKEAAIEDKWEALSFWFERLEPVIEEKGVPLPYCSVSMMGVPLNCWSVSFFTSLASRWGKLVKIQEQTAQRVDCRVAQMLLRVESPFDIPPYVIFNTLGRSFTIKIKVDSSDDFFPELEEGEDDERVDEDGSQGGTVVPWERDSSEGSKGEDRGGLQRKFNSQQMSDSRSRVEEWVRGFSQGGDPMNKGNLKNSAEAEDSSNVDLCNEGTVLGEGCSKQSVSGTFSDGRKKVVSLQGDTSGKEKVVQEDGLISKMGRREVFGPEHFSPSPNKNGNKNEPSISDTQVGYGMQNGSVSLSLRRPFGGSVSGNNVERGYHNKVYVRRRAAKSCDGMDDGIGAGEKNQRRTEAMECWKVSNLLGVKFKGGEKEFLTKVVPLVKDRDVKARAIRRFVEEKKPTILFLQESKLETVSTMLGRKMGGKILNGWAVVPAVGSAGGLITMWNQKVFVVKEKVIRTRFVALKGWLDGIPNYCCFINVYGPSVEADKEPFFRDLFSFLEQVDCPVCLGGDFNAFLTQEEKRGGDVNLMSMNIFRDFVSKANLIDLPLLGGQFTWCNNREVPTFERLDRFLVDHSFFSQFPKINQNLQPRSISDHNIILLENRECNWGPKPFRLFNYMLVEEGFSELLTKELFNLGTQENSIPISKILNRVKDVAKNWAGKGFLQLPGRIRTLESVIQDMEMKLQQGSSLVSMNFIVEAKRELWELQKKEESIWMQKSRLKWRLEGDKNSRFFHHSAAIRGRINYIKVIKVDGEVIEDPRSVKASVVEFFKRLYNQTNTLEAEELNLDFLKLSEGQCLALEKPFSEEEVWEAIAHSDINKAPGPDGLNLGFFKKFWPNLKDDMMRFFRDFYVGKVWEPEVNFSFISLIPKKANPEGLEEFRPISLVGGLYKVISKVLARRLSLYLNDIISQSQFAFIPGRNILDCSFIANESIDFWRKRGLKGVVFKVDFMRAYDSCMSTAEISVLLNGSPTEKFHIYRGLRQGCSLSPMLFNLATELLHLLLTKAVDMGLFSGFDLGLQDRAFKLSHLQFADDLIIFSKGSIRELRNIRRVLLIYELLVGLKLNLGKSRIFGINVEEGELTNWAEVIGCSVGYLPSEYLGLPLGYKRNSVAMWDPIVARFNAKLSGWIANSLSIAGRVVLVKSVLCSLPVYFMSMFRIPAAVILKLNSIMASFLWGDSIDKKKIHWVNWKSVSKPRNLGGLGVPNLALLNRALLGKWVWKFSSEKKSWWKKVICAAYNLDPKSIILENSVPARASWIWKGVVKNFFNSDDFGECLKRNMRLKAGKGEDVQFWNDVWLGDVPLKSLFPRLYVLSINKSGKVKEFRVNNASGWVWDIQMRRNLADWEVEQWMQLISMLNNTSPFPTEDDCWIWLGNAPPRVELFVWQLVQHRVPVKEELAKRGVAEIVDQRCVLCGREVESVSHLFLHCRVVWGLWSSFLKMWNVSLVTPKCTMEFLILWDDFMTNSLIWRFIPRAVMWSVWKCRNEIIFQKGKLDLVRLSFIVRFRVASWFSAHFKDVGIPLDSLVGDLKIADSIGRPGKVCSQPACWVPPPEGFLKLNVDGAMVSGWEKGGIGGLFRDSRGLLLQWFSEAVGSGPPILAELLVIKRGICLMEELDFVANQRVILVSDSSNALKWIQNLGLTPPLHLSLVKDIVSLLIGKDIIFRHISRAANWEVDKLAKDGIG</sequence>
<feature type="domain" description="Reverse transcriptase" evidence="4">
    <location>
        <begin position="1080"/>
        <end position="1335"/>
    </location>
</feature>
<dbReference type="CDD" id="cd00590">
    <property type="entry name" value="RRM_SF"/>
    <property type="match status" value="1"/>
</dbReference>
<dbReference type="PANTHER" id="PTHR33116">
    <property type="entry name" value="REVERSE TRANSCRIPTASE ZINC-BINDING DOMAIN-CONTAINING PROTEIN-RELATED-RELATED"/>
    <property type="match status" value="1"/>
</dbReference>
<dbReference type="GO" id="GO:0003723">
    <property type="term" value="F:RNA binding"/>
    <property type="evidence" value="ECO:0007669"/>
    <property type="project" value="UniProtKB-UniRule"/>
</dbReference>
<dbReference type="InterPro" id="IPR000477">
    <property type="entry name" value="RT_dom"/>
</dbReference>
<feature type="compositionally biased region" description="Basic and acidic residues" evidence="2">
    <location>
        <begin position="373"/>
        <end position="388"/>
    </location>
</feature>
<dbReference type="Pfam" id="PF13456">
    <property type="entry name" value="RVT_3"/>
    <property type="match status" value="1"/>
</dbReference>
<protein>
    <recommendedName>
        <fullName evidence="7">RRM domain-containing protein</fullName>
    </recommendedName>
</protein>
<evidence type="ECO:0000313" key="6">
    <source>
        <dbReference type="Proteomes" id="UP000436088"/>
    </source>
</evidence>
<dbReference type="Pfam" id="PF03372">
    <property type="entry name" value="Exo_endo_phos"/>
    <property type="match status" value="1"/>
</dbReference>
<feature type="compositionally biased region" description="Acidic residues" evidence="2">
    <location>
        <begin position="348"/>
        <end position="364"/>
    </location>
</feature>
<proteinExistence type="predicted"/>
<evidence type="ECO:0000313" key="5">
    <source>
        <dbReference type="EMBL" id="KAE8704873.1"/>
    </source>
</evidence>
<dbReference type="PANTHER" id="PTHR33116:SF75">
    <property type="entry name" value="RIBONUCLEASE H PROTEIN"/>
    <property type="match status" value="1"/>
</dbReference>
<name>A0A6A3ALX9_HIBSY</name>
<dbReference type="GO" id="GO:0004523">
    <property type="term" value="F:RNA-DNA hybrid ribonuclease activity"/>
    <property type="evidence" value="ECO:0007669"/>
    <property type="project" value="InterPro"/>
</dbReference>
<evidence type="ECO:0000259" key="3">
    <source>
        <dbReference type="PROSITE" id="PS50102"/>
    </source>
</evidence>
<dbReference type="SUPFAM" id="SSF56672">
    <property type="entry name" value="DNA/RNA polymerases"/>
    <property type="match status" value="1"/>
</dbReference>
<evidence type="ECO:0000259" key="4">
    <source>
        <dbReference type="PROSITE" id="PS50878"/>
    </source>
</evidence>
<organism evidence="5 6">
    <name type="scientific">Hibiscus syriacus</name>
    <name type="common">Rose of Sharon</name>
    <dbReference type="NCBI Taxonomy" id="106335"/>
    <lineage>
        <taxon>Eukaryota</taxon>
        <taxon>Viridiplantae</taxon>
        <taxon>Streptophyta</taxon>
        <taxon>Embryophyta</taxon>
        <taxon>Tracheophyta</taxon>
        <taxon>Spermatophyta</taxon>
        <taxon>Magnoliopsida</taxon>
        <taxon>eudicotyledons</taxon>
        <taxon>Gunneridae</taxon>
        <taxon>Pentapetalae</taxon>
        <taxon>rosids</taxon>
        <taxon>malvids</taxon>
        <taxon>Malvales</taxon>
        <taxon>Malvaceae</taxon>
        <taxon>Malvoideae</taxon>
        <taxon>Hibiscus</taxon>
    </lineage>
</organism>
<feature type="region of interest" description="Disordered" evidence="2">
    <location>
        <begin position="348"/>
        <end position="434"/>
    </location>
</feature>
<dbReference type="PROSITE" id="PS50878">
    <property type="entry name" value="RT_POL"/>
    <property type="match status" value="1"/>
</dbReference>
<dbReference type="Gene3D" id="3.30.70.330">
    <property type="match status" value="1"/>
</dbReference>
<dbReference type="InterPro" id="IPR005135">
    <property type="entry name" value="Endo/exonuclease/phosphatase"/>
</dbReference>
<feature type="compositionally biased region" description="Polar residues" evidence="2">
    <location>
        <begin position="501"/>
        <end position="520"/>
    </location>
</feature>
<dbReference type="Gene3D" id="3.30.420.10">
    <property type="entry name" value="Ribonuclease H-like superfamily/Ribonuclease H"/>
    <property type="match status" value="1"/>
</dbReference>
<dbReference type="InterPro" id="IPR044730">
    <property type="entry name" value="RNase_H-like_dom_plant"/>
</dbReference>
<gene>
    <name evidence="5" type="ORF">F3Y22_tig00110435pilonHSYRG00103</name>
</gene>
<reference evidence="5" key="1">
    <citation type="submission" date="2019-09" db="EMBL/GenBank/DDBJ databases">
        <title>Draft genome information of white flower Hibiscus syriacus.</title>
        <authorList>
            <person name="Kim Y.-M."/>
        </authorList>
    </citation>
    <scope>NUCLEOTIDE SEQUENCE [LARGE SCALE GENOMIC DNA]</scope>
    <source>
        <strain evidence="5">YM2019G1</strain>
    </source>
</reference>
<dbReference type="EMBL" id="VEPZ02000985">
    <property type="protein sequence ID" value="KAE8704873.1"/>
    <property type="molecule type" value="Genomic_DNA"/>
</dbReference>
<evidence type="ECO:0000256" key="2">
    <source>
        <dbReference type="SAM" id="MobiDB-lite"/>
    </source>
</evidence>
<dbReference type="InterPro" id="IPR026960">
    <property type="entry name" value="RVT-Znf"/>
</dbReference>
<dbReference type="InterPro" id="IPR003954">
    <property type="entry name" value="RRM_euk-type"/>
</dbReference>
<feature type="domain" description="RRM" evidence="3">
    <location>
        <begin position="13"/>
        <end position="93"/>
    </location>
</feature>
<dbReference type="InterPro" id="IPR036691">
    <property type="entry name" value="Endo/exonu/phosph_ase_sf"/>
</dbReference>
<dbReference type="SUPFAM" id="SSF56219">
    <property type="entry name" value="DNase I-like"/>
    <property type="match status" value="1"/>
</dbReference>
<dbReference type="Pfam" id="PF00076">
    <property type="entry name" value="RRM_1"/>
    <property type="match status" value="1"/>
</dbReference>
<dbReference type="InterPro" id="IPR012337">
    <property type="entry name" value="RNaseH-like_sf"/>
</dbReference>
<dbReference type="CDD" id="cd06222">
    <property type="entry name" value="RNase_H_like"/>
    <property type="match status" value="1"/>
</dbReference>